<keyword evidence="3" id="KW-1185">Reference proteome</keyword>
<keyword evidence="1" id="KW-0472">Membrane</keyword>
<organism evidence="2 3">
    <name type="scientific">Arthrobacter cryoconiti</name>
    <dbReference type="NCBI Taxonomy" id="748907"/>
    <lineage>
        <taxon>Bacteria</taxon>
        <taxon>Bacillati</taxon>
        <taxon>Actinomycetota</taxon>
        <taxon>Actinomycetes</taxon>
        <taxon>Micrococcales</taxon>
        <taxon>Micrococcaceae</taxon>
        <taxon>Arthrobacter</taxon>
    </lineage>
</organism>
<protein>
    <recommendedName>
        <fullName evidence="4">Integral membrane protein</fullName>
    </recommendedName>
</protein>
<evidence type="ECO:0000313" key="3">
    <source>
        <dbReference type="Proteomes" id="UP001595773"/>
    </source>
</evidence>
<evidence type="ECO:0000313" key="2">
    <source>
        <dbReference type="EMBL" id="MFC4267022.1"/>
    </source>
</evidence>
<dbReference type="EMBL" id="JBHSCQ010000022">
    <property type="protein sequence ID" value="MFC4267022.1"/>
    <property type="molecule type" value="Genomic_DNA"/>
</dbReference>
<name>A0ABV8R589_9MICC</name>
<evidence type="ECO:0008006" key="4">
    <source>
        <dbReference type="Google" id="ProtNLM"/>
    </source>
</evidence>
<feature type="transmembrane region" description="Helical" evidence="1">
    <location>
        <begin position="53"/>
        <end position="74"/>
    </location>
</feature>
<feature type="transmembrane region" description="Helical" evidence="1">
    <location>
        <begin position="20"/>
        <end position="41"/>
    </location>
</feature>
<keyword evidence="1" id="KW-0812">Transmembrane</keyword>
<proteinExistence type="predicted"/>
<dbReference type="Proteomes" id="UP001595773">
    <property type="component" value="Unassembled WGS sequence"/>
</dbReference>
<keyword evidence="1" id="KW-1133">Transmembrane helix</keyword>
<evidence type="ECO:0000256" key="1">
    <source>
        <dbReference type="SAM" id="Phobius"/>
    </source>
</evidence>
<sequence>MSPLSPSSGRGERGWQVFNIAAVVLALAALAALIIVLLSKWAGGAPWPGFDWIAMLCLPAAFLMMGASVLHAVARRRRL</sequence>
<dbReference type="RefSeq" id="WP_230065766.1">
    <property type="nucleotide sequence ID" value="NZ_BAABLL010000010.1"/>
</dbReference>
<gene>
    <name evidence="2" type="ORF">ACFOW9_15540</name>
</gene>
<accession>A0ABV8R589</accession>
<comment type="caution">
    <text evidence="2">The sequence shown here is derived from an EMBL/GenBank/DDBJ whole genome shotgun (WGS) entry which is preliminary data.</text>
</comment>
<reference evidence="3" key="1">
    <citation type="journal article" date="2019" name="Int. J. Syst. Evol. Microbiol.">
        <title>The Global Catalogue of Microorganisms (GCM) 10K type strain sequencing project: providing services to taxonomists for standard genome sequencing and annotation.</title>
        <authorList>
            <consortium name="The Broad Institute Genomics Platform"/>
            <consortium name="The Broad Institute Genome Sequencing Center for Infectious Disease"/>
            <person name="Wu L."/>
            <person name="Ma J."/>
        </authorList>
    </citation>
    <scope>NUCLEOTIDE SEQUENCE [LARGE SCALE GENOMIC DNA]</scope>
    <source>
        <strain evidence="3">CGMCC 1.10698</strain>
    </source>
</reference>